<proteinExistence type="predicted"/>
<evidence type="ECO:0000313" key="1">
    <source>
        <dbReference type="EMBL" id="RCV59330.1"/>
    </source>
</evidence>
<dbReference type="Gene3D" id="1.10.10.60">
    <property type="entry name" value="Homeodomain-like"/>
    <property type="match status" value="1"/>
</dbReference>
<organism evidence="1 2">
    <name type="scientific">Marinitenerispora sediminis</name>
    <dbReference type="NCBI Taxonomy" id="1931232"/>
    <lineage>
        <taxon>Bacteria</taxon>
        <taxon>Bacillati</taxon>
        <taxon>Actinomycetota</taxon>
        <taxon>Actinomycetes</taxon>
        <taxon>Streptosporangiales</taxon>
        <taxon>Nocardiopsidaceae</taxon>
        <taxon>Marinitenerispora</taxon>
    </lineage>
</organism>
<gene>
    <name evidence="1" type="ORF">DEF24_10180</name>
</gene>
<keyword evidence="2" id="KW-1185">Reference proteome</keyword>
<accession>A0A368T754</accession>
<name>A0A368T754_9ACTN</name>
<comment type="caution">
    <text evidence="1">The sequence shown here is derived from an EMBL/GenBank/DDBJ whole genome shotgun (WGS) entry which is preliminary data.</text>
</comment>
<dbReference type="RefSeq" id="WP_114399895.1">
    <property type="nucleotide sequence ID" value="NZ_QEIM01000162.1"/>
</dbReference>
<protein>
    <recommendedName>
        <fullName evidence="3">Helix-turn-helix domain-containing protein</fullName>
    </recommendedName>
</protein>
<dbReference type="Proteomes" id="UP000253318">
    <property type="component" value="Unassembled WGS sequence"/>
</dbReference>
<dbReference type="EMBL" id="QEIN01000063">
    <property type="protein sequence ID" value="RCV59330.1"/>
    <property type="molecule type" value="Genomic_DNA"/>
</dbReference>
<evidence type="ECO:0008006" key="3">
    <source>
        <dbReference type="Google" id="ProtNLM"/>
    </source>
</evidence>
<evidence type="ECO:0000313" key="2">
    <source>
        <dbReference type="Proteomes" id="UP000253318"/>
    </source>
</evidence>
<reference evidence="1 2" key="1">
    <citation type="submission" date="2018-04" db="EMBL/GenBank/DDBJ databases">
        <title>Novel actinobacteria from marine sediment.</title>
        <authorList>
            <person name="Ng Z.Y."/>
            <person name="Tan G.Y.A."/>
        </authorList>
    </citation>
    <scope>NUCLEOTIDE SEQUENCE [LARGE SCALE GENOMIC DNA]</scope>
    <source>
        <strain evidence="1 2">TPS81</strain>
    </source>
</reference>
<dbReference type="AlphaFoldDB" id="A0A368T754"/>
<sequence>MTASDLTEIRAANAEIDKAKEQERLARLELGRAIARVRARGVKQSDIAKELGITREQVRRLEDAARKADEGETQPAS</sequence>